<gene>
    <name evidence="2" type="ORF">MNB_SV-3-1488</name>
</gene>
<keyword evidence="1" id="KW-0812">Transmembrane</keyword>
<dbReference type="AlphaFoldDB" id="A0A1W1BHX0"/>
<reference evidence="2" key="1">
    <citation type="submission" date="2016-10" db="EMBL/GenBank/DDBJ databases">
        <authorList>
            <person name="de Groot N.N."/>
        </authorList>
    </citation>
    <scope>NUCLEOTIDE SEQUENCE</scope>
</reference>
<keyword evidence="1" id="KW-1133">Transmembrane helix</keyword>
<evidence type="ECO:0000313" key="2">
    <source>
        <dbReference type="EMBL" id="SFV53127.1"/>
    </source>
</evidence>
<keyword evidence="1" id="KW-0472">Membrane</keyword>
<organism evidence="2">
    <name type="scientific">hydrothermal vent metagenome</name>
    <dbReference type="NCBI Taxonomy" id="652676"/>
    <lineage>
        <taxon>unclassified sequences</taxon>
        <taxon>metagenomes</taxon>
        <taxon>ecological metagenomes</taxon>
    </lineage>
</organism>
<name>A0A1W1BHX0_9ZZZZ</name>
<accession>A0A1W1BHX0</accession>
<feature type="transmembrane region" description="Helical" evidence="1">
    <location>
        <begin position="12"/>
        <end position="34"/>
    </location>
</feature>
<protein>
    <submittedName>
        <fullName evidence="2">Uncharacterized protein</fullName>
    </submittedName>
</protein>
<sequence length="37" mass="4010">METLKKHLDKIFGFVLGFTIGFLVAGVASAHGWLTGF</sequence>
<dbReference type="EMBL" id="FPHI01000005">
    <property type="protein sequence ID" value="SFV53127.1"/>
    <property type="molecule type" value="Genomic_DNA"/>
</dbReference>
<evidence type="ECO:0000256" key="1">
    <source>
        <dbReference type="SAM" id="Phobius"/>
    </source>
</evidence>
<proteinExistence type="predicted"/>